<evidence type="ECO:0000313" key="1">
    <source>
        <dbReference type="EMBL" id="MFD2918192.1"/>
    </source>
</evidence>
<reference evidence="2" key="1">
    <citation type="journal article" date="2019" name="Int. J. Syst. Evol. Microbiol.">
        <title>The Global Catalogue of Microorganisms (GCM) 10K type strain sequencing project: providing services to taxonomists for standard genome sequencing and annotation.</title>
        <authorList>
            <consortium name="The Broad Institute Genomics Platform"/>
            <consortium name="The Broad Institute Genome Sequencing Center for Infectious Disease"/>
            <person name="Wu L."/>
            <person name="Ma J."/>
        </authorList>
    </citation>
    <scope>NUCLEOTIDE SEQUENCE [LARGE SCALE GENOMIC DNA]</scope>
    <source>
        <strain evidence="2">KCTC 23299</strain>
    </source>
</reference>
<dbReference type="InterPro" id="IPR027417">
    <property type="entry name" value="P-loop_NTPase"/>
</dbReference>
<comment type="caution">
    <text evidence="1">The sequence shown here is derived from an EMBL/GenBank/DDBJ whole genome shotgun (WGS) entry which is preliminary data.</text>
</comment>
<gene>
    <name evidence="1" type="ORF">ACFS6H_00645</name>
</gene>
<keyword evidence="2" id="KW-1185">Reference proteome</keyword>
<organism evidence="1 2">
    <name type="scientific">Terrimonas rubra</name>
    <dbReference type="NCBI Taxonomy" id="1035890"/>
    <lineage>
        <taxon>Bacteria</taxon>
        <taxon>Pseudomonadati</taxon>
        <taxon>Bacteroidota</taxon>
        <taxon>Chitinophagia</taxon>
        <taxon>Chitinophagales</taxon>
        <taxon>Chitinophagaceae</taxon>
        <taxon>Terrimonas</taxon>
    </lineage>
</organism>
<dbReference type="NCBIfam" id="NF047389">
    <property type="entry name" value="ATPase_Sll1717"/>
    <property type="match status" value="1"/>
</dbReference>
<proteinExistence type="predicted"/>
<protein>
    <submittedName>
        <fullName evidence="1">P-loop ATPase, Sll1717 family</fullName>
    </submittedName>
</protein>
<dbReference type="Proteomes" id="UP001597511">
    <property type="component" value="Unassembled WGS sequence"/>
</dbReference>
<dbReference type="SUPFAM" id="SSF52540">
    <property type="entry name" value="P-loop containing nucleoside triphosphate hydrolases"/>
    <property type="match status" value="1"/>
</dbReference>
<evidence type="ECO:0000313" key="2">
    <source>
        <dbReference type="Proteomes" id="UP001597511"/>
    </source>
</evidence>
<dbReference type="RefSeq" id="WP_386093878.1">
    <property type="nucleotide sequence ID" value="NZ_JBHUOZ010000001.1"/>
</dbReference>
<sequence length="495" mass="57747">MVHDKITAFTDEVIQNLFGNEAAEDETFERLQAYYLKSDTHEKVIADLPLRIVVGHKGIGKSAIFKIAMNEDIEKNRLSILIKPDDIADLGKDTSDPLQTIRDWKLGLIKIIADKALEAVGMSNKAGIIRTPLNIAGQLLTFLKETFKKIIEEKADLLPAQKKIVEKFLKFSKIVIYLDDLDRGWQSRKEDINRISALMSAVRDLSNETRGLNFKIALRSDVYYLVRTSDESTDKIEGSVIWHKWSNQEILILLIKRIESYFGRECNIDILKQTPTRHLNHYLEPVFSLRFNSTGIWANAPIHRVLMSLIRKRPRDLVKLCTLAARDAYNRKYTIINTQNFETIFEEYSQGRIQDTINEYKSELPNIQRLIFEMKPSRKQVTEGKWFQYNTTELRSKLKNVMEHATFRFANGQNANQSDLAQFLYKINFITARKMIINRDGEEFIDRKYFEENRYLSSQFVDFGYEWEVHPAFRWALQPDKALYIFDSIPNYADS</sequence>
<dbReference type="EMBL" id="JBHUOZ010000001">
    <property type="protein sequence ID" value="MFD2918192.1"/>
    <property type="molecule type" value="Genomic_DNA"/>
</dbReference>
<accession>A0ABW6A090</accession>
<name>A0ABW6A090_9BACT</name>
<dbReference type="InterPro" id="IPR059206">
    <property type="entry name" value="Sll1717-like"/>
</dbReference>